<dbReference type="InterPro" id="IPR021130">
    <property type="entry name" value="PRib-ATP_PPHydrolase-like"/>
</dbReference>
<dbReference type="SUPFAM" id="SSF101386">
    <property type="entry name" value="all-alpha NTP pyrophosphatases"/>
    <property type="match status" value="1"/>
</dbReference>
<protein>
    <recommendedName>
        <fullName evidence="3">NTP pyrophosphohydrolase MazG putative catalytic core domain-containing protein</fullName>
    </recommendedName>
</protein>
<comment type="caution">
    <text evidence="1">The sequence shown here is derived from an EMBL/GenBank/DDBJ whole genome shotgun (WGS) entry which is preliminary data.</text>
</comment>
<dbReference type="CDD" id="cd11540">
    <property type="entry name" value="NTP-PPase_u3"/>
    <property type="match status" value="1"/>
</dbReference>
<dbReference type="Pfam" id="PF01503">
    <property type="entry name" value="PRA-PH"/>
    <property type="match status" value="1"/>
</dbReference>
<organism evidence="1 2">
    <name type="scientific">Streptococcus parasanguinis</name>
    <dbReference type="NCBI Taxonomy" id="1318"/>
    <lineage>
        <taxon>Bacteria</taxon>
        <taxon>Bacillati</taxon>
        <taxon>Bacillota</taxon>
        <taxon>Bacilli</taxon>
        <taxon>Lactobacillales</taxon>
        <taxon>Streptococcaceae</taxon>
        <taxon>Streptococcus</taxon>
    </lineage>
</organism>
<evidence type="ECO:0008006" key="3">
    <source>
        <dbReference type="Google" id="ProtNLM"/>
    </source>
</evidence>
<dbReference type="EMBL" id="WMZJ01000002">
    <property type="protein sequence ID" value="MTS53874.1"/>
    <property type="molecule type" value="Genomic_DNA"/>
</dbReference>
<evidence type="ECO:0000313" key="1">
    <source>
        <dbReference type="EMBL" id="MTS53874.1"/>
    </source>
</evidence>
<accession>A0A7X2X328</accession>
<gene>
    <name evidence="1" type="ORF">GMC94_03055</name>
</gene>
<sequence length="101" mass="12022">MENNKLKDLISKVKKWFYDRNLHTQEPNKQFLKLYEEIGELSRGIAEKDEEVTKDSIGDITVVLIGLTLQLEINTKEIFPEQEKFIFFRSRKNRRLFCIDG</sequence>
<dbReference type="AlphaFoldDB" id="A0A7X2X328"/>
<name>A0A7X2X328_STRPA</name>
<dbReference type="Proteomes" id="UP000441330">
    <property type="component" value="Unassembled WGS sequence"/>
</dbReference>
<proteinExistence type="predicted"/>
<dbReference type="RefSeq" id="WP_129824233.1">
    <property type="nucleotide sequence ID" value="NZ_RCYS01000002.1"/>
</dbReference>
<evidence type="ECO:0000313" key="2">
    <source>
        <dbReference type="Proteomes" id="UP000441330"/>
    </source>
</evidence>
<dbReference type="Gene3D" id="1.10.287.1080">
    <property type="entry name" value="MazG-like"/>
    <property type="match status" value="1"/>
</dbReference>
<reference evidence="1 2" key="1">
    <citation type="journal article" date="2019" name="Nat. Med.">
        <title>A library of human gut bacterial isolates paired with longitudinal multiomics data enables mechanistic microbiome research.</title>
        <authorList>
            <person name="Poyet M."/>
            <person name="Groussin M."/>
            <person name="Gibbons S.M."/>
            <person name="Avila-Pacheco J."/>
            <person name="Jiang X."/>
            <person name="Kearney S.M."/>
            <person name="Perrotta A.R."/>
            <person name="Berdy B."/>
            <person name="Zhao S."/>
            <person name="Lieberman T.D."/>
            <person name="Swanson P.K."/>
            <person name="Smith M."/>
            <person name="Roesemann S."/>
            <person name="Alexander J.E."/>
            <person name="Rich S.A."/>
            <person name="Livny J."/>
            <person name="Vlamakis H."/>
            <person name="Clish C."/>
            <person name="Bullock K."/>
            <person name="Deik A."/>
            <person name="Scott J."/>
            <person name="Pierce K.A."/>
            <person name="Xavier R.J."/>
            <person name="Alm E.J."/>
        </authorList>
    </citation>
    <scope>NUCLEOTIDE SEQUENCE [LARGE SCALE GENOMIC DNA]</scope>
    <source>
        <strain evidence="1 2">BIOML-A1</strain>
    </source>
</reference>